<dbReference type="GeneID" id="24424501"/>
<protein>
    <submittedName>
        <fullName evidence="2">Lipoate-protein ligase 2 (LipL2)</fullName>
    </submittedName>
</protein>
<dbReference type="RefSeq" id="XP_012648480.2">
    <property type="nucleotide sequence ID" value="XM_012793026.2"/>
</dbReference>
<reference evidence="2 3" key="1">
    <citation type="journal article" date="2012" name="Nucleic Acids Res.">
        <title>Sequencing of the smallest Apicomplexan genome from the human pathogen Babesia microti.</title>
        <authorList>
            <person name="Cornillot E."/>
            <person name="Hadj-Kaddour K."/>
            <person name="Dassouli A."/>
            <person name="Noel B."/>
            <person name="Ranwez V."/>
            <person name="Vacherie B."/>
            <person name="Augagneur Y."/>
            <person name="Bres V."/>
            <person name="Duclos A."/>
            <person name="Randazzo S."/>
            <person name="Carcy B."/>
            <person name="Debierre-Grockiego F."/>
            <person name="Delbecq S."/>
            <person name="Moubri-Menage K."/>
            <person name="Shams-Eldin H."/>
            <person name="Usmani-Brown S."/>
            <person name="Bringaud F."/>
            <person name="Wincker P."/>
            <person name="Vivares C.P."/>
            <person name="Schwarz R.T."/>
            <person name="Schetters T.P."/>
            <person name="Krause P.J."/>
            <person name="Gorenflot A."/>
            <person name="Berry V."/>
            <person name="Barbe V."/>
            <person name="Ben Mamoun C."/>
        </authorList>
    </citation>
    <scope>NUCLEOTIDE SEQUENCE [LARGE SCALE GENOMIC DNA]</scope>
    <source>
        <strain evidence="2 3">RI</strain>
    </source>
</reference>
<dbReference type="InterPro" id="IPR045864">
    <property type="entry name" value="aa-tRNA-synth_II/BPL/LPL"/>
</dbReference>
<dbReference type="Pfam" id="PF21948">
    <property type="entry name" value="LplA-B_cat"/>
    <property type="match status" value="1"/>
</dbReference>
<dbReference type="AlphaFoldDB" id="A0A1R4AAV2"/>
<accession>A0A1R4AAV2</accession>
<evidence type="ECO:0000313" key="3">
    <source>
        <dbReference type="Proteomes" id="UP000002899"/>
    </source>
</evidence>
<dbReference type="SUPFAM" id="SSF55681">
    <property type="entry name" value="Class II aaRS and biotin synthetases"/>
    <property type="match status" value="1"/>
</dbReference>
<dbReference type="Gene3D" id="3.30.930.10">
    <property type="entry name" value="Bira Bifunctional Protein, Domain 2"/>
    <property type="match status" value="1"/>
</dbReference>
<organism evidence="2 3">
    <name type="scientific">Babesia microti (strain RI)</name>
    <dbReference type="NCBI Taxonomy" id="1133968"/>
    <lineage>
        <taxon>Eukaryota</taxon>
        <taxon>Sar</taxon>
        <taxon>Alveolata</taxon>
        <taxon>Apicomplexa</taxon>
        <taxon>Aconoidasida</taxon>
        <taxon>Piroplasmida</taxon>
        <taxon>Babesiidae</taxon>
        <taxon>Babesia</taxon>
    </lineage>
</organism>
<dbReference type="EMBL" id="FO082872">
    <property type="protein sequence ID" value="SJK86120.1"/>
    <property type="molecule type" value="Genomic_DNA"/>
</dbReference>
<dbReference type="InterPro" id="IPR004143">
    <property type="entry name" value="BPL_LPL_catalytic"/>
</dbReference>
<evidence type="ECO:0000313" key="2">
    <source>
        <dbReference type="EMBL" id="SJK86120.1"/>
    </source>
</evidence>
<feature type="domain" description="BPL/LPL catalytic" evidence="1">
    <location>
        <begin position="94"/>
        <end position="217"/>
    </location>
</feature>
<keyword evidence="2" id="KW-0436">Ligase</keyword>
<reference evidence="2 3" key="2">
    <citation type="journal article" date="2013" name="PLoS ONE">
        <title>Whole genome mapping and re-organization of the nuclear and mitochondrial genomes of Babesia microti isolates.</title>
        <authorList>
            <person name="Cornillot E."/>
            <person name="Dassouli A."/>
            <person name="Garg A."/>
            <person name="Pachikara N."/>
            <person name="Randazzo S."/>
            <person name="Depoix D."/>
            <person name="Carcy B."/>
            <person name="Delbecq S."/>
            <person name="Frutos R."/>
            <person name="Silva J.C."/>
            <person name="Sutton R."/>
            <person name="Krause P.J."/>
            <person name="Mamoun C.B."/>
        </authorList>
    </citation>
    <scope>NUCLEOTIDE SEQUENCE [LARGE SCALE GENOMIC DNA]</scope>
    <source>
        <strain evidence="2 3">RI</strain>
    </source>
</reference>
<dbReference type="OrthoDB" id="201621at2759"/>
<dbReference type="Proteomes" id="UP000002899">
    <property type="component" value="Chromosome II"/>
</dbReference>
<dbReference type="InterPro" id="IPR053264">
    <property type="entry name" value="Lipoate-ligase_2_inactive"/>
</dbReference>
<name>A0A1R4AAV2_BABMR</name>
<dbReference type="PANTHER" id="PTHR43506">
    <property type="entry name" value="BIOTIN/LIPOATE A/B PROTEIN LIGASE FAMILY"/>
    <property type="match status" value="1"/>
</dbReference>
<evidence type="ECO:0000259" key="1">
    <source>
        <dbReference type="Pfam" id="PF21948"/>
    </source>
</evidence>
<dbReference type="VEuPathDB" id="PiroplasmaDB:BMR1_02g03595"/>
<dbReference type="GO" id="GO:0016874">
    <property type="term" value="F:ligase activity"/>
    <property type="evidence" value="ECO:0007669"/>
    <property type="project" value="UniProtKB-KW"/>
</dbReference>
<keyword evidence="3" id="KW-1185">Reference proteome</keyword>
<dbReference type="KEGG" id="bmic:BMR1_02g03595"/>
<reference evidence="2 3" key="3">
    <citation type="journal article" date="2016" name="Sci. Rep.">
        <title>Genome-wide diversity and gene expression profiling of Babesia microti isolates identify polymorphic genes that mediate host-pathogen interactions.</title>
        <authorList>
            <person name="Silva J.C."/>
            <person name="Cornillot E."/>
            <person name="McCracken C."/>
            <person name="Usmani-Brown S."/>
            <person name="Dwivedi A."/>
            <person name="Ifeonu O.O."/>
            <person name="Crabtree J."/>
            <person name="Gotia H.T."/>
            <person name="Virji A.Z."/>
            <person name="Reynes C."/>
            <person name="Colinge J."/>
            <person name="Kumar V."/>
            <person name="Lawres L."/>
            <person name="Pazzi J.E."/>
            <person name="Pablo J.V."/>
            <person name="Hung C."/>
            <person name="Brancato J."/>
            <person name="Kumari P."/>
            <person name="Orvis J."/>
            <person name="Tretina K."/>
            <person name="Chibucos M."/>
            <person name="Ott S."/>
            <person name="Sadzewicz L."/>
            <person name="Sengamalay N."/>
            <person name="Shetty A.C."/>
            <person name="Su Q."/>
            <person name="Tallon L."/>
            <person name="Fraser C.M."/>
            <person name="Frutos R."/>
            <person name="Molina D.M."/>
            <person name="Krause P.J."/>
            <person name="Ben Mamoun C."/>
        </authorList>
    </citation>
    <scope>NUCLEOTIDE SEQUENCE [LARGE SCALE GENOMIC DNA]</scope>
    <source>
        <strain evidence="2 3">RI</strain>
    </source>
</reference>
<sequence length="269" mass="30872">MYKHLNKLFAHLKVHNINIGNFIITYGSTNTIKKNQSEFLNFQWIYFNLCGLDIESQIQLERLSYRFLNSQAQDDLDRAGLIFYNNLTIMSGLPVIVFGLSGKESVDIKEDQLRNMDKKFRCIRRFTGGGTVVVDNNSLFVSIIAPHQIGTFKSHGQLSGWCYNLLFKPNDVLADGRELDGDFVVKNGNCYKKFGGNAMAMSKNYFVHHSCLLWNFTDSINLLNTPIKQPNYRNNRNHLDFLQPLSFKTNLSSDQFLESLIENCKTNNS</sequence>
<proteinExistence type="predicted"/>
<gene>
    <name evidence="2" type="ORF">BMR1_02g03595</name>
</gene>
<dbReference type="PANTHER" id="PTHR43506:SF1">
    <property type="entry name" value="BPL_LPL CATALYTIC DOMAIN-CONTAINING PROTEIN"/>
    <property type="match status" value="1"/>
</dbReference>